<organism evidence="1 2">
    <name type="scientific">Candidatus Enterococcus ferrettii</name>
    <dbReference type="NCBI Taxonomy" id="2815324"/>
    <lineage>
        <taxon>Bacteria</taxon>
        <taxon>Bacillati</taxon>
        <taxon>Bacillota</taxon>
        <taxon>Bacilli</taxon>
        <taxon>Lactobacillales</taxon>
        <taxon>Enterococcaceae</taxon>
        <taxon>Enterococcus</taxon>
    </lineage>
</organism>
<dbReference type="Gene3D" id="1.10.357.10">
    <property type="entry name" value="Tetracycline Repressor, domain 2"/>
    <property type="match status" value="1"/>
</dbReference>
<dbReference type="EMBL" id="JAFREL020000005">
    <property type="protein sequence ID" value="MEO1772717.1"/>
    <property type="molecule type" value="Genomic_DNA"/>
</dbReference>
<dbReference type="RefSeq" id="WP_207704827.1">
    <property type="nucleotide sequence ID" value="NZ_JAFREL020000005.1"/>
</dbReference>
<accession>A0ABV0EZM9</accession>
<protein>
    <recommendedName>
        <fullName evidence="3">TetR family transcriptional regulator</fullName>
    </recommendedName>
</protein>
<proteinExistence type="predicted"/>
<dbReference type="PANTHER" id="PTHR43479:SF11">
    <property type="entry name" value="ACREF_ENVCD OPERON REPRESSOR-RELATED"/>
    <property type="match status" value="1"/>
</dbReference>
<evidence type="ECO:0000313" key="1">
    <source>
        <dbReference type="EMBL" id="MEO1772717.1"/>
    </source>
</evidence>
<dbReference type="Proteomes" id="UP000664357">
    <property type="component" value="Unassembled WGS sequence"/>
</dbReference>
<gene>
    <name evidence="1" type="ORF">JZO67_004699</name>
</gene>
<dbReference type="InterPro" id="IPR050624">
    <property type="entry name" value="HTH-type_Tx_Regulator"/>
</dbReference>
<dbReference type="InterPro" id="IPR009057">
    <property type="entry name" value="Homeodomain-like_sf"/>
</dbReference>
<reference evidence="1 2" key="1">
    <citation type="submission" date="2021-03" db="EMBL/GenBank/DDBJ databases">
        <authorList>
            <person name="Gilmore M.S."/>
            <person name="Schwartzman J."/>
            <person name="Van Tyne D."/>
            <person name="Martin M."/>
            <person name="Earl A.M."/>
            <person name="Manson A.L."/>
            <person name="Straub T."/>
            <person name="Salamzade R."/>
            <person name="Saavedra J."/>
            <person name="Lebreton F."/>
            <person name="Prichula J."/>
            <person name="Schaufler K."/>
            <person name="Gaca A."/>
            <person name="Sgardioli B."/>
            <person name="Wagenaar J."/>
            <person name="Strong T."/>
        </authorList>
    </citation>
    <scope>NUCLEOTIDE SEQUENCE [LARGE SCALE GENOMIC DNA]</scope>
    <source>
        <strain evidence="1 2">665A</strain>
    </source>
</reference>
<keyword evidence="2" id="KW-1185">Reference proteome</keyword>
<dbReference type="Pfam" id="PF17924">
    <property type="entry name" value="TetR_C_19"/>
    <property type="match status" value="1"/>
</dbReference>
<comment type="caution">
    <text evidence="1">The sequence shown here is derived from an EMBL/GenBank/DDBJ whole genome shotgun (WGS) entry which is preliminary data.</text>
</comment>
<dbReference type="PANTHER" id="PTHR43479">
    <property type="entry name" value="ACREF/ENVCD OPERON REPRESSOR-RELATED"/>
    <property type="match status" value="1"/>
</dbReference>
<sequence>MPKSTFNNLPLERQQQIRELLLTIFYEKPVSQVKVSDIVAALKMSRGIFYKYFEDLNDAYDYVIHYYAGKIHGEIIEYITHHEGDFFRGIEEFLLLAAKLEEEDFRYQEIVLLTQNSYLFSYRNEASHGLALWQEILEKNSFEVDSVEESISFMYFSMKLVIDSLTDMLANQWSEAELVEDFRFKSHWLTKGLEKKP</sequence>
<dbReference type="SUPFAM" id="SSF46689">
    <property type="entry name" value="Homeodomain-like"/>
    <property type="match status" value="1"/>
</dbReference>
<evidence type="ECO:0008006" key="3">
    <source>
        <dbReference type="Google" id="ProtNLM"/>
    </source>
</evidence>
<evidence type="ECO:0000313" key="2">
    <source>
        <dbReference type="Proteomes" id="UP000664357"/>
    </source>
</evidence>
<name>A0ABV0EZM9_9ENTE</name>
<reference evidence="1 2" key="2">
    <citation type="submission" date="2024-02" db="EMBL/GenBank/DDBJ databases">
        <title>The Genome Sequence of Enterococcus sp. DIV0159.</title>
        <authorList>
            <person name="Earl A."/>
            <person name="Manson A."/>
            <person name="Gilmore M."/>
            <person name="Sanders J."/>
            <person name="Shea T."/>
            <person name="Howe W."/>
            <person name="Livny J."/>
            <person name="Cuomo C."/>
            <person name="Neafsey D."/>
            <person name="Birren B."/>
        </authorList>
    </citation>
    <scope>NUCLEOTIDE SEQUENCE [LARGE SCALE GENOMIC DNA]</scope>
    <source>
        <strain evidence="1 2">665A</strain>
    </source>
</reference>